<dbReference type="EMBL" id="BK032565">
    <property type="protein sequence ID" value="DAF48228.1"/>
    <property type="molecule type" value="Genomic_DNA"/>
</dbReference>
<evidence type="ECO:0000313" key="1">
    <source>
        <dbReference type="EMBL" id="DAF48228.1"/>
    </source>
</evidence>
<accession>A0A8S5SAY3</accession>
<sequence length="158" mass="17945">MENTEKELNLEQKVTVRSIAPWTTGFQRVETIGDVTIPANGSVRLSRSEIIAQVQNGNVLFTGVDSRGSHATLYIEDEPTRIEVDFDIKEEKITQKVITVDAVKKLFGYKTMKTFEEKLKELVLTRAEKHAIANIIRKEKINDHEKVKLVENYTGVSI</sequence>
<reference evidence="1" key="1">
    <citation type="journal article" date="2021" name="Proc. Natl. Acad. Sci. U.S.A.">
        <title>A Catalog of Tens of Thousands of Viruses from Human Metagenomes Reveals Hidden Associations with Chronic Diseases.</title>
        <authorList>
            <person name="Tisza M.J."/>
            <person name="Buck C.B."/>
        </authorList>
    </citation>
    <scope>NUCLEOTIDE SEQUENCE</scope>
    <source>
        <strain evidence="1">CtJLl6</strain>
    </source>
</reference>
<protein>
    <submittedName>
        <fullName evidence="1">Uncharacterized protein</fullName>
    </submittedName>
</protein>
<proteinExistence type="predicted"/>
<name>A0A8S5SAY3_9CAUD</name>
<organism evidence="1">
    <name type="scientific">Siphoviridae sp. ctJLl6</name>
    <dbReference type="NCBI Taxonomy" id="2827836"/>
    <lineage>
        <taxon>Viruses</taxon>
        <taxon>Duplodnaviria</taxon>
        <taxon>Heunggongvirae</taxon>
        <taxon>Uroviricota</taxon>
        <taxon>Caudoviricetes</taxon>
    </lineage>
</organism>